<evidence type="ECO:0000256" key="5">
    <source>
        <dbReference type="ARBA" id="ARBA00023128"/>
    </source>
</evidence>
<evidence type="ECO:0000256" key="7">
    <source>
        <dbReference type="RuleBase" id="RU364114"/>
    </source>
</evidence>
<dbReference type="SUPFAM" id="SSF53335">
    <property type="entry name" value="S-adenosyl-L-methionine-dependent methyltransferases"/>
    <property type="match status" value="1"/>
</dbReference>
<evidence type="ECO:0000256" key="4">
    <source>
        <dbReference type="ARBA" id="ARBA00022679"/>
    </source>
</evidence>
<comment type="catalytic activity">
    <reaction evidence="6 7">
        <text>L-arginyl-[protein] + 2 S-adenosyl-L-methionine = N(omega),N(omega)'-dimethyl-L-arginyl-[protein] + 2 S-adenosyl-L-homocysteine + 2 H(+)</text>
        <dbReference type="Rhea" id="RHEA:48108"/>
        <dbReference type="Rhea" id="RHEA-COMP:10532"/>
        <dbReference type="Rhea" id="RHEA-COMP:11992"/>
        <dbReference type="ChEBI" id="CHEBI:15378"/>
        <dbReference type="ChEBI" id="CHEBI:29965"/>
        <dbReference type="ChEBI" id="CHEBI:57856"/>
        <dbReference type="ChEBI" id="CHEBI:59789"/>
        <dbReference type="ChEBI" id="CHEBI:88221"/>
        <dbReference type="EC" id="2.1.1.320"/>
    </reaction>
</comment>
<evidence type="ECO:0000256" key="3">
    <source>
        <dbReference type="ARBA" id="ARBA00022603"/>
    </source>
</evidence>
<dbReference type="AlphaFoldDB" id="A0A409W1G7"/>
<keyword evidence="9" id="KW-1185">Reference proteome</keyword>
<accession>A0A409W1G7</accession>
<dbReference type="GO" id="GO:0005739">
    <property type="term" value="C:mitochondrion"/>
    <property type="evidence" value="ECO:0007669"/>
    <property type="project" value="UniProtKB-SubCell"/>
</dbReference>
<dbReference type="PANTHER" id="PTHR12049:SF5">
    <property type="entry name" value="PROTEIN ARGININE METHYLTRANSFERASE NDUFAF7 HOMOLOG, MITOCHONDRIAL"/>
    <property type="match status" value="1"/>
</dbReference>
<dbReference type="Pfam" id="PF02636">
    <property type="entry name" value="Methyltransf_28"/>
    <property type="match status" value="1"/>
</dbReference>
<dbReference type="InterPro" id="IPR029063">
    <property type="entry name" value="SAM-dependent_MTases_sf"/>
</dbReference>
<name>A0A409W1G7_9AGAR</name>
<evidence type="ECO:0000256" key="2">
    <source>
        <dbReference type="ARBA" id="ARBA00005891"/>
    </source>
</evidence>
<dbReference type="GO" id="GO:0035243">
    <property type="term" value="F:protein-arginine omega-N symmetric methyltransferase activity"/>
    <property type="evidence" value="ECO:0007669"/>
    <property type="project" value="UniProtKB-EC"/>
</dbReference>
<dbReference type="OrthoDB" id="17415at2759"/>
<dbReference type="FunCoup" id="A0A409W1G7">
    <property type="interactions" value="22"/>
</dbReference>
<comment type="similarity">
    <text evidence="2 7">Belongs to the NDUFAF7 family.</text>
</comment>
<protein>
    <recommendedName>
        <fullName evidence="7">Protein arginine methyltransferase NDUFAF7</fullName>
        <ecNumber evidence="7">2.1.1.320</ecNumber>
    </recommendedName>
</protein>
<keyword evidence="5 7" id="KW-0496">Mitochondrion</keyword>
<comment type="caution">
    <text evidence="8">The sequence shown here is derived from an EMBL/GenBank/DDBJ whole genome shotgun (WGS) entry which is preliminary data.</text>
</comment>
<dbReference type="Proteomes" id="UP000284706">
    <property type="component" value="Unassembled WGS sequence"/>
</dbReference>
<gene>
    <name evidence="8" type="ORF">CVT26_007275</name>
</gene>
<dbReference type="InterPro" id="IPR038375">
    <property type="entry name" value="NDUFAF7_sf"/>
</dbReference>
<evidence type="ECO:0000256" key="1">
    <source>
        <dbReference type="ARBA" id="ARBA00004173"/>
    </source>
</evidence>
<dbReference type="InterPro" id="IPR003788">
    <property type="entry name" value="NDUFAF7"/>
</dbReference>
<proteinExistence type="inferred from homology"/>
<evidence type="ECO:0000313" key="8">
    <source>
        <dbReference type="EMBL" id="PPQ72318.1"/>
    </source>
</evidence>
<keyword evidence="4 7" id="KW-0808">Transferase</keyword>
<comment type="function">
    <text evidence="7">Arginine methyltransferase involved in the assembly or stability of mitochondrial NADH:ubiquinone oxidoreductase complex (complex I).</text>
</comment>
<reference evidence="8 9" key="1">
    <citation type="journal article" date="2018" name="Evol. Lett.">
        <title>Horizontal gene cluster transfer increased hallucinogenic mushroom diversity.</title>
        <authorList>
            <person name="Reynolds H.T."/>
            <person name="Vijayakumar V."/>
            <person name="Gluck-Thaler E."/>
            <person name="Korotkin H.B."/>
            <person name="Matheny P.B."/>
            <person name="Slot J.C."/>
        </authorList>
    </citation>
    <scope>NUCLEOTIDE SEQUENCE [LARGE SCALE GENOMIC DNA]</scope>
    <source>
        <strain evidence="8 9">SRW20</strain>
    </source>
</reference>
<evidence type="ECO:0000256" key="6">
    <source>
        <dbReference type="ARBA" id="ARBA00048612"/>
    </source>
</evidence>
<keyword evidence="3 7" id="KW-0489">Methyltransferase</keyword>
<dbReference type="STRING" id="231916.A0A409W1G7"/>
<sequence>MLLQGASATRCLLNGHQYSARRLFSVTSTWSRTAGRRKQITESKDKWNYNTDPFDGTVADDHHKLPLVDANKLETGLAPPVGVKMLVRDFIEDSLYNPNYGYFPKQATIFNANDTPFDFTNLRDSAEFQEEVASRYADYGADDFNGPGRQLWHTPTELFKPWYGRAVGRCLVSEYLLKYFPYEDFVIYEIGAGNGSLAKDILDLLREDYPEVYERTRYNIIEISESLVKLQKKKLQKAHPCVEITHMSIFQWRKTESAPCFFIAMEVIDNFAHDIVRYDLDTLKPYQGLVAIDKNGDFDLIYTPVNDPLIVSFLNLRPILKHSPPIHKLLLQSPTLRKLYRSLPFAPNLSATEFIPTRLLSLLRTLRNYFPRHRLLLSDFSSLPDTIPGVNAPVVQTRFQNMTVPCTTLLVKQGYFDIFFPTDFEHLRDMYEFTLAQPPSISTIPAEDAIPARITPLTSTASAFSLGSQYFSSYQPASRRKPIDGVASASGLPVGERKSSVFSHSQFLETYAELDKTRLRNGENPMLDFYKNVKFLF</sequence>
<comment type="subcellular location">
    <subcellularLocation>
        <location evidence="1 7">Mitochondrion</location>
    </subcellularLocation>
</comment>
<dbReference type="InParanoid" id="A0A409W1G7"/>
<organism evidence="8 9">
    <name type="scientific">Gymnopilus dilepis</name>
    <dbReference type="NCBI Taxonomy" id="231916"/>
    <lineage>
        <taxon>Eukaryota</taxon>
        <taxon>Fungi</taxon>
        <taxon>Dikarya</taxon>
        <taxon>Basidiomycota</taxon>
        <taxon>Agaricomycotina</taxon>
        <taxon>Agaricomycetes</taxon>
        <taxon>Agaricomycetidae</taxon>
        <taxon>Agaricales</taxon>
        <taxon>Agaricineae</taxon>
        <taxon>Hymenogastraceae</taxon>
        <taxon>Gymnopilus</taxon>
    </lineage>
</organism>
<dbReference type="PANTHER" id="PTHR12049">
    <property type="entry name" value="PROTEIN ARGININE METHYLTRANSFERASE NDUFAF7, MITOCHONDRIAL"/>
    <property type="match status" value="1"/>
</dbReference>
<dbReference type="EC" id="2.1.1.320" evidence="7"/>
<dbReference type="Gene3D" id="3.40.50.12710">
    <property type="match status" value="1"/>
</dbReference>
<dbReference type="GO" id="GO:0032259">
    <property type="term" value="P:methylation"/>
    <property type="evidence" value="ECO:0007669"/>
    <property type="project" value="UniProtKB-KW"/>
</dbReference>
<dbReference type="EMBL" id="NHYE01005463">
    <property type="protein sequence ID" value="PPQ72318.1"/>
    <property type="molecule type" value="Genomic_DNA"/>
</dbReference>
<evidence type="ECO:0000313" key="9">
    <source>
        <dbReference type="Proteomes" id="UP000284706"/>
    </source>
</evidence>